<reference evidence="2" key="2">
    <citation type="submission" date="2020-09" db="EMBL/GenBank/DDBJ databases">
        <authorList>
            <person name="Sun Q."/>
            <person name="Kim S."/>
        </authorList>
    </citation>
    <scope>NUCLEOTIDE SEQUENCE</scope>
    <source>
        <strain evidence="2">KCTC 22169</strain>
    </source>
</reference>
<comment type="caution">
    <text evidence="2">The sequence shown here is derived from an EMBL/GenBank/DDBJ whole genome shotgun (WGS) entry which is preliminary data.</text>
</comment>
<dbReference type="RefSeq" id="WP_189607733.1">
    <property type="nucleotide sequence ID" value="NZ_BMXR01000003.1"/>
</dbReference>
<evidence type="ECO:0000313" key="2">
    <source>
        <dbReference type="EMBL" id="GGX47767.1"/>
    </source>
</evidence>
<dbReference type="AlphaFoldDB" id="A0A918K3T0"/>
<evidence type="ECO:0000313" key="3">
    <source>
        <dbReference type="Proteomes" id="UP000626148"/>
    </source>
</evidence>
<dbReference type="Proteomes" id="UP000626148">
    <property type="component" value="Unassembled WGS sequence"/>
</dbReference>
<keyword evidence="1" id="KW-1133">Transmembrane helix</keyword>
<name>A0A918K3T0_9GAMM</name>
<evidence type="ECO:0000256" key="1">
    <source>
        <dbReference type="SAM" id="Phobius"/>
    </source>
</evidence>
<reference evidence="2" key="1">
    <citation type="journal article" date="2014" name="Int. J. Syst. Evol. Microbiol.">
        <title>Complete genome sequence of Corynebacterium casei LMG S-19264T (=DSM 44701T), isolated from a smear-ripened cheese.</title>
        <authorList>
            <consortium name="US DOE Joint Genome Institute (JGI-PGF)"/>
            <person name="Walter F."/>
            <person name="Albersmeier A."/>
            <person name="Kalinowski J."/>
            <person name="Ruckert C."/>
        </authorList>
    </citation>
    <scope>NUCLEOTIDE SEQUENCE</scope>
    <source>
        <strain evidence="2">KCTC 22169</strain>
    </source>
</reference>
<organism evidence="2 3">
    <name type="scientific">Saccharospirillum salsuginis</name>
    <dbReference type="NCBI Taxonomy" id="418750"/>
    <lineage>
        <taxon>Bacteria</taxon>
        <taxon>Pseudomonadati</taxon>
        <taxon>Pseudomonadota</taxon>
        <taxon>Gammaproteobacteria</taxon>
        <taxon>Oceanospirillales</taxon>
        <taxon>Saccharospirillaceae</taxon>
        <taxon>Saccharospirillum</taxon>
    </lineage>
</organism>
<feature type="transmembrane region" description="Helical" evidence="1">
    <location>
        <begin position="52"/>
        <end position="73"/>
    </location>
</feature>
<keyword evidence="3" id="KW-1185">Reference proteome</keyword>
<gene>
    <name evidence="2" type="ORF">GCM10007392_13290</name>
</gene>
<dbReference type="EMBL" id="BMXR01000003">
    <property type="protein sequence ID" value="GGX47767.1"/>
    <property type="molecule type" value="Genomic_DNA"/>
</dbReference>
<accession>A0A918K3T0</accession>
<protein>
    <submittedName>
        <fullName evidence="2">Uncharacterized protein</fullName>
    </submittedName>
</protein>
<sequence length="86" mass="9540">MTFENDDPKTIQKQLLKYQLFSTPAVVLIGLGLYGLFGAQGDAFLPILNDQGVVYSFLGGGIALEIWVLLKIIPLVRHRNRPSNPE</sequence>
<proteinExistence type="predicted"/>
<keyword evidence="1" id="KW-0472">Membrane</keyword>
<feature type="transmembrane region" description="Helical" evidence="1">
    <location>
        <begin position="20"/>
        <end position="40"/>
    </location>
</feature>
<keyword evidence="1" id="KW-0812">Transmembrane</keyword>